<protein>
    <submittedName>
        <fullName evidence="1">Uncharacterized protein</fullName>
    </submittedName>
</protein>
<sequence length="190" mass="21507">MYILHNSFDNSCVNSLHFCEVIGMELVPNIHNVEHPFYLLSDKSMFLSEKGKKGVFPSRNLIDLEYIIVGDVHVVCIWRPCSYSILGFYICVKGLYNSFFPLFGVVPVGLVDSILKCTGGLHFRSNAEHSAGNEHNQEIKKKRSLRCIEEETLSTDSQNPKEQAFESAAAAFTIEQDQDQDECCFCLCRP</sequence>
<evidence type="ECO:0000313" key="1">
    <source>
        <dbReference type="EMBL" id="WAR13519.1"/>
    </source>
</evidence>
<keyword evidence="2" id="KW-1185">Reference proteome</keyword>
<dbReference type="EMBL" id="CP111019">
    <property type="protein sequence ID" value="WAR13519.1"/>
    <property type="molecule type" value="Genomic_DNA"/>
</dbReference>
<gene>
    <name evidence="1" type="ORF">MAR_027699</name>
</gene>
<evidence type="ECO:0000313" key="2">
    <source>
        <dbReference type="Proteomes" id="UP001164746"/>
    </source>
</evidence>
<proteinExistence type="predicted"/>
<accession>A0ABY7EYL3</accession>
<name>A0ABY7EYL3_MYAAR</name>
<dbReference type="Proteomes" id="UP001164746">
    <property type="component" value="Chromosome 8"/>
</dbReference>
<reference evidence="1" key="1">
    <citation type="submission" date="2022-11" db="EMBL/GenBank/DDBJ databases">
        <title>Centuries of genome instability and evolution in soft-shell clam transmissible cancer (bioRxiv).</title>
        <authorList>
            <person name="Hart S.F.M."/>
            <person name="Yonemitsu M.A."/>
            <person name="Giersch R.M."/>
            <person name="Beal B.F."/>
            <person name="Arriagada G."/>
            <person name="Davis B.W."/>
            <person name="Ostrander E.A."/>
            <person name="Goff S.P."/>
            <person name="Metzger M.J."/>
        </authorList>
    </citation>
    <scope>NUCLEOTIDE SEQUENCE</scope>
    <source>
        <strain evidence="1">MELC-2E11</strain>
        <tissue evidence="1">Siphon/mantle</tissue>
    </source>
</reference>
<organism evidence="1 2">
    <name type="scientific">Mya arenaria</name>
    <name type="common">Soft-shell clam</name>
    <dbReference type="NCBI Taxonomy" id="6604"/>
    <lineage>
        <taxon>Eukaryota</taxon>
        <taxon>Metazoa</taxon>
        <taxon>Spiralia</taxon>
        <taxon>Lophotrochozoa</taxon>
        <taxon>Mollusca</taxon>
        <taxon>Bivalvia</taxon>
        <taxon>Autobranchia</taxon>
        <taxon>Heteroconchia</taxon>
        <taxon>Euheterodonta</taxon>
        <taxon>Imparidentia</taxon>
        <taxon>Neoheterodontei</taxon>
        <taxon>Myida</taxon>
        <taxon>Myoidea</taxon>
        <taxon>Myidae</taxon>
        <taxon>Mya</taxon>
    </lineage>
</organism>